<reference evidence="3 4" key="1">
    <citation type="journal article" date="2013" name="Int. J. Syst. Evol. Microbiol.">
        <title>Roseomonas aerophila sp. nov., isolated from air.</title>
        <authorList>
            <person name="Kim S.J."/>
            <person name="Weon H.Y."/>
            <person name="Ahn J.H."/>
            <person name="Hong S.B."/>
            <person name="Seok S.J."/>
            <person name="Whang K.S."/>
            <person name="Kwon S.W."/>
        </authorList>
    </citation>
    <scope>NUCLEOTIDE SEQUENCE [LARGE SCALE GENOMIC DNA]</scope>
    <source>
        <strain evidence="3 4">NBRC 108923</strain>
    </source>
</reference>
<dbReference type="InterPro" id="IPR018114">
    <property type="entry name" value="TRYPSIN_HIS"/>
</dbReference>
<dbReference type="PROSITE" id="PS00134">
    <property type="entry name" value="TRYPSIN_HIS"/>
    <property type="match status" value="1"/>
</dbReference>
<feature type="domain" description="Peptidase S1" evidence="2">
    <location>
        <begin position="24"/>
        <end position="212"/>
    </location>
</feature>
<dbReference type="PANTHER" id="PTHR15462:SF8">
    <property type="entry name" value="SERINE PROTEASE"/>
    <property type="match status" value="1"/>
</dbReference>
<evidence type="ECO:0000313" key="3">
    <source>
        <dbReference type="EMBL" id="MBC9206455.1"/>
    </source>
</evidence>
<gene>
    <name evidence="3" type="ORF">IBL26_06370</name>
</gene>
<dbReference type="PANTHER" id="PTHR15462">
    <property type="entry name" value="SERINE PROTEASE"/>
    <property type="match status" value="1"/>
</dbReference>
<organism evidence="3 4">
    <name type="scientific">Teichococcus aerophilus</name>
    <dbReference type="NCBI Taxonomy" id="1224513"/>
    <lineage>
        <taxon>Bacteria</taxon>
        <taxon>Pseudomonadati</taxon>
        <taxon>Pseudomonadota</taxon>
        <taxon>Alphaproteobacteria</taxon>
        <taxon>Acetobacterales</taxon>
        <taxon>Roseomonadaceae</taxon>
        <taxon>Roseomonas</taxon>
    </lineage>
</organism>
<keyword evidence="1" id="KW-0732">Signal</keyword>
<evidence type="ECO:0000313" key="4">
    <source>
        <dbReference type="Proteomes" id="UP000626026"/>
    </source>
</evidence>
<dbReference type="EMBL" id="JACTVA010000007">
    <property type="protein sequence ID" value="MBC9206455.1"/>
    <property type="molecule type" value="Genomic_DNA"/>
</dbReference>
<accession>A0ABR7RK05</accession>
<dbReference type="Pfam" id="PF13365">
    <property type="entry name" value="Trypsin_2"/>
    <property type="match status" value="1"/>
</dbReference>
<dbReference type="InterPro" id="IPR043504">
    <property type="entry name" value="Peptidase_S1_PA_chymotrypsin"/>
</dbReference>
<dbReference type="SUPFAM" id="SSF50494">
    <property type="entry name" value="Trypsin-like serine proteases"/>
    <property type="match status" value="1"/>
</dbReference>
<name>A0ABR7RK05_9PROT</name>
<sequence>MAIGLWAAGPAMAEPVIPRSELPGLGGAGARQPVDAKAAPWRSLGRVQTELGSRCTGALIAPDRVLTAAHCLLSPRAGGVVQPGSIHFLLGYAAGRYTAHARVAAFRLAPGYQPASRGPASADWAILHLAAPLAEAPPLPLAPARAADTLMLGGYQQDRAEVILADTACRLLGLRRGQDGPVLLHDCAGTRGASGAPLLRRDPNGDWSVIGIAVAAIRGQSGGLGIPAQAILP</sequence>
<comment type="caution">
    <text evidence="3">The sequence shown here is derived from an EMBL/GenBank/DDBJ whole genome shotgun (WGS) entry which is preliminary data.</text>
</comment>
<dbReference type="PROSITE" id="PS50240">
    <property type="entry name" value="TRYPSIN_DOM"/>
    <property type="match status" value="1"/>
</dbReference>
<dbReference type="InterPro" id="IPR050966">
    <property type="entry name" value="Glutamyl_endopeptidase"/>
</dbReference>
<dbReference type="InterPro" id="IPR009003">
    <property type="entry name" value="Peptidase_S1_PA"/>
</dbReference>
<dbReference type="InterPro" id="IPR001254">
    <property type="entry name" value="Trypsin_dom"/>
</dbReference>
<dbReference type="RefSeq" id="WP_187783631.1">
    <property type="nucleotide sequence ID" value="NZ_JACTVA010000007.1"/>
</dbReference>
<dbReference type="Proteomes" id="UP000626026">
    <property type="component" value="Unassembled WGS sequence"/>
</dbReference>
<keyword evidence="4" id="KW-1185">Reference proteome</keyword>
<evidence type="ECO:0000256" key="1">
    <source>
        <dbReference type="ARBA" id="ARBA00022729"/>
    </source>
</evidence>
<evidence type="ECO:0000259" key="2">
    <source>
        <dbReference type="PROSITE" id="PS50240"/>
    </source>
</evidence>
<protein>
    <submittedName>
        <fullName evidence="3">Trypsin-like peptidase domain-containing protein</fullName>
    </submittedName>
</protein>
<proteinExistence type="predicted"/>
<dbReference type="Gene3D" id="2.40.10.10">
    <property type="entry name" value="Trypsin-like serine proteases"/>
    <property type="match status" value="2"/>
</dbReference>
<dbReference type="SMART" id="SM00020">
    <property type="entry name" value="Tryp_SPc"/>
    <property type="match status" value="1"/>
</dbReference>